<feature type="signal peptide" evidence="1">
    <location>
        <begin position="1"/>
        <end position="25"/>
    </location>
</feature>
<organism evidence="2 3">
    <name type="scientific">Hydrogenophaga luteola</name>
    <dbReference type="NCBI Taxonomy" id="1591122"/>
    <lineage>
        <taxon>Bacteria</taxon>
        <taxon>Pseudomonadati</taxon>
        <taxon>Pseudomonadota</taxon>
        <taxon>Betaproteobacteria</taxon>
        <taxon>Burkholderiales</taxon>
        <taxon>Comamonadaceae</taxon>
        <taxon>Hydrogenophaga</taxon>
    </lineage>
</organism>
<feature type="chain" id="PRO_5045652385" evidence="1">
    <location>
        <begin position="26"/>
        <end position="153"/>
    </location>
</feature>
<gene>
    <name evidence="2" type="ORF">ACFOPI_10010</name>
</gene>
<name>A0ABV7W3I4_9BURK</name>
<evidence type="ECO:0000256" key="1">
    <source>
        <dbReference type="SAM" id="SignalP"/>
    </source>
</evidence>
<dbReference type="EMBL" id="JBHRXX010000004">
    <property type="protein sequence ID" value="MFC3683929.1"/>
    <property type="molecule type" value="Genomic_DNA"/>
</dbReference>
<keyword evidence="3" id="KW-1185">Reference proteome</keyword>
<evidence type="ECO:0000313" key="2">
    <source>
        <dbReference type="EMBL" id="MFC3683929.1"/>
    </source>
</evidence>
<protein>
    <submittedName>
        <fullName evidence="2">Uncharacterized protein</fullName>
    </submittedName>
</protein>
<dbReference type="RefSeq" id="WP_382173455.1">
    <property type="nucleotide sequence ID" value="NZ_JBHRXX010000004.1"/>
</dbReference>
<proteinExistence type="predicted"/>
<reference evidence="3" key="1">
    <citation type="journal article" date="2019" name="Int. J. Syst. Evol. Microbiol.">
        <title>The Global Catalogue of Microorganisms (GCM) 10K type strain sequencing project: providing services to taxonomists for standard genome sequencing and annotation.</title>
        <authorList>
            <consortium name="The Broad Institute Genomics Platform"/>
            <consortium name="The Broad Institute Genome Sequencing Center for Infectious Disease"/>
            <person name="Wu L."/>
            <person name="Ma J."/>
        </authorList>
    </citation>
    <scope>NUCLEOTIDE SEQUENCE [LARGE SCALE GENOMIC DNA]</scope>
    <source>
        <strain evidence="3">KCTC 42501</strain>
    </source>
</reference>
<evidence type="ECO:0000313" key="3">
    <source>
        <dbReference type="Proteomes" id="UP001595729"/>
    </source>
</evidence>
<dbReference type="Proteomes" id="UP001595729">
    <property type="component" value="Unassembled WGS sequence"/>
</dbReference>
<sequence>MRFPAPWKWLFTAVVLSLCPMWGVASTSEDMIGCYATERNGQASFRFYLDGGAVFWTVRRRSGWQKQESVAQVVDIRRPHPDLPVETLEKVEGMLDMGDMFFLIKFKDDRIQDVTGRGDFAHGIELMKRSGSPFLISANGVGPVFRVACEEKK</sequence>
<keyword evidence="1" id="KW-0732">Signal</keyword>
<accession>A0ABV7W3I4</accession>
<comment type="caution">
    <text evidence="2">The sequence shown here is derived from an EMBL/GenBank/DDBJ whole genome shotgun (WGS) entry which is preliminary data.</text>
</comment>